<gene>
    <name evidence="2" type="ORF">NDU88_002631</name>
</gene>
<feature type="region of interest" description="Disordered" evidence="1">
    <location>
        <begin position="23"/>
        <end position="133"/>
    </location>
</feature>
<dbReference type="PANTHER" id="PTHR36474:SF1">
    <property type="entry name" value="PROTEIN LIAT1"/>
    <property type="match status" value="1"/>
</dbReference>
<protein>
    <submittedName>
        <fullName evidence="2">Uncharacterized protein</fullName>
    </submittedName>
</protein>
<accession>A0AAV7UCY0</accession>
<evidence type="ECO:0000313" key="3">
    <source>
        <dbReference type="Proteomes" id="UP001066276"/>
    </source>
</evidence>
<proteinExistence type="predicted"/>
<sequence>MVTPAPGTLPAIPGGMACMEDAQGGVKVKTGSRQHPKGASVEKKKPRKKDKQAKAGTDCKKRSHSSSTPTSDETAHNQKSWKQPPKAAPSEPVDKGSCTKKASRRTAKKDERKALSSSSSSASSSHPVQELSDQINESLRWEGVLDDPLAEEERIRQYKANRRRRYLLAANSGSMMAARIAQEAVENRCSQEHRPQLVADEDCHRLYTRKDTSNAYFLGPLGEAALKAEAGTKLTPLKSPSLGKISQEVI</sequence>
<organism evidence="2 3">
    <name type="scientific">Pleurodeles waltl</name>
    <name type="common">Iberian ribbed newt</name>
    <dbReference type="NCBI Taxonomy" id="8319"/>
    <lineage>
        <taxon>Eukaryota</taxon>
        <taxon>Metazoa</taxon>
        <taxon>Chordata</taxon>
        <taxon>Craniata</taxon>
        <taxon>Vertebrata</taxon>
        <taxon>Euteleostomi</taxon>
        <taxon>Amphibia</taxon>
        <taxon>Batrachia</taxon>
        <taxon>Caudata</taxon>
        <taxon>Salamandroidea</taxon>
        <taxon>Salamandridae</taxon>
        <taxon>Pleurodelinae</taxon>
        <taxon>Pleurodeles</taxon>
    </lineage>
</organism>
<feature type="compositionally biased region" description="Low complexity" evidence="1">
    <location>
        <begin position="116"/>
        <end position="125"/>
    </location>
</feature>
<dbReference type="Proteomes" id="UP001066276">
    <property type="component" value="Chromosome 3_1"/>
</dbReference>
<keyword evidence="3" id="KW-1185">Reference proteome</keyword>
<dbReference type="EMBL" id="JANPWB010000005">
    <property type="protein sequence ID" value="KAJ1185844.1"/>
    <property type="molecule type" value="Genomic_DNA"/>
</dbReference>
<evidence type="ECO:0000256" key="1">
    <source>
        <dbReference type="SAM" id="MobiDB-lite"/>
    </source>
</evidence>
<dbReference type="AlphaFoldDB" id="A0AAV7UCY0"/>
<name>A0AAV7UCY0_PLEWA</name>
<dbReference type="InterPro" id="IPR038794">
    <property type="entry name" value="LIAT1"/>
</dbReference>
<dbReference type="PANTHER" id="PTHR36474">
    <property type="entry name" value="PROTEIN LIAT1"/>
    <property type="match status" value="1"/>
</dbReference>
<reference evidence="2" key="1">
    <citation type="journal article" date="2022" name="bioRxiv">
        <title>Sequencing and chromosome-scale assembly of the giantPleurodeles waltlgenome.</title>
        <authorList>
            <person name="Brown T."/>
            <person name="Elewa A."/>
            <person name="Iarovenko S."/>
            <person name="Subramanian E."/>
            <person name="Araus A.J."/>
            <person name="Petzold A."/>
            <person name="Susuki M."/>
            <person name="Suzuki K.-i.T."/>
            <person name="Hayashi T."/>
            <person name="Toyoda A."/>
            <person name="Oliveira C."/>
            <person name="Osipova E."/>
            <person name="Leigh N.D."/>
            <person name="Simon A."/>
            <person name="Yun M.H."/>
        </authorList>
    </citation>
    <scope>NUCLEOTIDE SEQUENCE</scope>
    <source>
        <strain evidence="2">20211129_DDA</strain>
        <tissue evidence="2">Liver</tissue>
    </source>
</reference>
<comment type="caution">
    <text evidence="2">The sequence shown here is derived from an EMBL/GenBank/DDBJ whole genome shotgun (WGS) entry which is preliminary data.</text>
</comment>
<evidence type="ECO:0000313" key="2">
    <source>
        <dbReference type="EMBL" id="KAJ1185844.1"/>
    </source>
</evidence>
<feature type="compositionally biased region" description="Polar residues" evidence="1">
    <location>
        <begin position="65"/>
        <end position="81"/>
    </location>
</feature>